<reference evidence="1 2" key="1">
    <citation type="submission" date="2021-01" db="EMBL/GenBank/DDBJ databases">
        <title>Whole genome shotgun sequence of Planobispora siamensis NBRC 107568.</title>
        <authorList>
            <person name="Komaki H."/>
            <person name="Tamura T."/>
        </authorList>
    </citation>
    <scope>NUCLEOTIDE SEQUENCE [LARGE SCALE GENOMIC DNA]</scope>
    <source>
        <strain evidence="1 2">NBRC 107568</strain>
    </source>
</reference>
<dbReference type="Proteomes" id="UP000619788">
    <property type="component" value="Unassembled WGS sequence"/>
</dbReference>
<dbReference type="AlphaFoldDB" id="A0A8J3SNH7"/>
<protein>
    <submittedName>
        <fullName evidence="1">Uncharacterized protein</fullName>
    </submittedName>
</protein>
<dbReference type="RefSeq" id="WP_204069650.1">
    <property type="nucleotide sequence ID" value="NZ_BOOJ01000093.1"/>
</dbReference>
<dbReference type="EMBL" id="BOOJ01000093">
    <property type="protein sequence ID" value="GIH97661.1"/>
    <property type="molecule type" value="Genomic_DNA"/>
</dbReference>
<evidence type="ECO:0000313" key="1">
    <source>
        <dbReference type="EMBL" id="GIH97661.1"/>
    </source>
</evidence>
<proteinExistence type="predicted"/>
<name>A0A8J3SNH7_9ACTN</name>
<gene>
    <name evidence="1" type="ORF">Psi01_82910</name>
</gene>
<comment type="caution">
    <text evidence="1">The sequence shown here is derived from an EMBL/GenBank/DDBJ whole genome shotgun (WGS) entry which is preliminary data.</text>
</comment>
<organism evidence="1 2">
    <name type="scientific">Planobispora siamensis</name>
    <dbReference type="NCBI Taxonomy" id="936338"/>
    <lineage>
        <taxon>Bacteria</taxon>
        <taxon>Bacillati</taxon>
        <taxon>Actinomycetota</taxon>
        <taxon>Actinomycetes</taxon>
        <taxon>Streptosporangiales</taxon>
        <taxon>Streptosporangiaceae</taxon>
        <taxon>Planobispora</taxon>
    </lineage>
</organism>
<sequence>MSNWRSPTGTWLNTPAHHQRIRQLGCALDNHRLAARITPPRGWVWQCIFCLPPGEQPSDARWAIVARTLISRLEFDDEPASGRAPCS</sequence>
<accession>A0A8J3SNH7</accession>
<keyword evidence="2" id="KW-1185">Reference proteome</keyword>
<evidence type="ECO:0000313" key="2">
    <source>
        <dbReference type="Proteomes" id="UP000619788"/>
    </source>
</evidence>